<dbReference type="Proteomes" id="UP000620124">
    <property type="component" value="Unassembled WGS sequence"/>
</dbReference>
<dbReference type="AlphaFoldDB" id="A0A8H6U3B9"/>
<proteinExistence type="predicted"/>
<reference evidence="1" key="1">
    <citation type="submission" date="2020-05" db="EMBL/GenBank/DDBJ databases">
        <title>Mycena genomes resolve the evolution of fungal bioluminescence.</title>
        <authorList>
            <person name="Tsai I.J."/>
        </authorList>
    </citation>
    <scope>NUCLEOTIDE SEQUENCE</scope>
    <source>
        <strain evidence="1">CCC161011</strain>
    </source>
</reference>
<protein>
    <submittedName>
        <fullName evidence="1">Uncharacterized protein</fullName>
    </submittedName>
</protein>
<name>A0A8H6U3B9_9AGAR</name>
<evidence type="ECO:0000313" key="1">
    <source>
        <dbReference type="EMBL" id="KAF7328341.1"/>
    </source>
</evidence>
<accession>A0A8H6U3B9</accession>
<organism evidence="1 2">
    <name type="scientific">Mycena venus</name>
    <dbReference type="NCBI Taxonomy" id="2733690"/>
    <lineage>
        <taxon>Eukaryota</taxon>
        <taxon>Fungi</taxon>
        <taxon>Dikarya</taxon>
        <taxon>Basidiomycota</taxon>
        <taxon>Agaricomycotina</taxon>
        <taxon>Agaricomycetes</taxon>
        <taxon>Agaricomycetidae</taxon>
        <taxon>Agaricales</taxon>
        <taxon>Marasmiineae</taxon>
        <taxon>Mycenaceae</taxon>
        <taxon>Mycena</taxon>
    </lineage>
</organism>
<evidence type="ECO:0000313" key="2">
    <source>
        <dbReference type="Proteomes" id="UP000620124"/>
    </source>
</evidence>
<sequence>MCSLMPTISRVRLPELIELTRGGFNVDDGLIFGPLNLRGARQQTLCSLYAKANFLLRKLTLVLIPLTVHRFHAFLRGTKMCFEHDQEAPL</sequence>
<dbReference type="EMBL" id="JACAZI010000036">
    <property type="protein sequence ID" value="KAF7328341.1"/>
    <property type="molecule type" value="Genomic_DNA"/>
</dbReference>
<gene>
    <name evidence="1" type="ORF">MVEN_02549600</name>
</gene>
<comment type="caution">
    <text evidence="1">The sequence shown here is derived from an EMBL/GenBank/DDBJ whole genome shotgun (WGS) entry which is preliminary data.</text>
</comment>
<keyword evidence="2" id="KW-1185">Reference proteome</keyword>